<keyword evidence="14 23" id="KW-1133">Transmembrane helix</keyword>
<evidence type="ECO:0000256" key="6">
    <source>
        <dbReference type="ARBA" id="ARBA00022543"/>
    </source>
</evidence>
<evidence type="ECO:0000256" key="18">
    <source>
        <dbReference type="ARBA" id="ARBA00032665"/>
    </source>
</evidence>
<dbReference type="SUPFAM" id="SSF81321">
    <property type="entry name" value="Family A G protein-coupled receptor-like"/>
    <property type="match status" value="1"/>
</dbReference>
<dbReference type="EMBL" id="LHQR01000028">
    <property type="protein sequence ID" value="KXG51793.1"/>
    <property type="molecule type" value="Genomic_DNA"/>
</dbReference>
<evidence type="ECO:0000256" key="12">
    <source>
        <dbReference type="ARBA" id="ARBA00022917"/>
    </source>
</evidence>
<evidence type="ECO:0000256" key="17">
    <source>
        <dbReference type="ARBA" id="ARBA00023146"/>
    </source>
</evidence>
<dbReference type="InterPro" id="IPR014729">
    <property type="entry name" value="Rossmann-like_a/b/a_fold"/>
</dbReference>
<accession>A0A135LS53</accession>
<evidence type="ECO:0000256" key="16">
    <source>
        <dbReference type="ARBA" id="ARBA00023136"/>
    </source>
</evidence>
<keyword evidence="8" id="KW-0716">Sensory transduction</keyword>
<evidence type="ECO:0000256" key="15">
    <source>
        <dbReference type="ARBA" id="ARBA00022991"/>
    </source>
</evidence>
<dbReference type="SUPFAM" id="SSF52374">
    <property type="entry name" value="Nucleotidylyl transferase"/>
    <property type="match status" value="1"/>
</dbReference>
<dbReference type="GO" id="GO:0007602">
    <property type="term" value="P:phototransduction"/>
    <property type="evidence" value="ECO:0007669"/>
    <property type="project" value="UniProtKB-KW"/>
</dbReference>
<dbReference type="Gene3D" id="3.90.740.10">
    <property type="entry name" value="Valyl/Leucyl/Isoleucyl-tRNA synthetase, editing domain"/>
    <property type="match status" value="1"/>
</dbReference>
<dbReference type="Pfam" id="PF01036">
    <property type="entry name" value="Bac_rhodopsin"/>
    <property type="match status" value="1"/>
</dbReference>
<evidence type="ECO:0000256" key="5">
    <source>
        <dbReference type="ARBA" id="ARBA00013165"/>
    </source>
</evidence>
<dbReference type="GO" id="GO:0005739">
    <property type="term" value="C:mitochondrion"/>
    <property type="evidence" value="ECO:0007669"/>
    <property type="project" value="UniProtKB-SubCell"/>
</dbReference>
<comment type="subcellular location">
    <subcellularLocation>
        <location evidence="1">Membrane</location>
        <topology evidence="1">Multi-pass membrane protein</topology>
    </subcellularLocation>
    <subcellularLocation>
        <location evidence="2">Mitochondrion</location>
    </subcellularLocation>
</comment>
<evidence type="ECO:0000256" key="8">
    <source>
        <dbReference type="ARBA" id="ARBA00022606"/>
    </source>
</evidence>
<dbReference type="RefSeq" id="XP_040650329.1">
    <property type="nucleotide sequence ID" value="XM_040796899.1"/>
</dbReference>
<dbReference type="NCBIfam" id="TIGR00392">
    <property type="entry name" value="ileS"/>
    <property type="match status" value="1"/>
</dbReference>
<dbReference type="GO" id="GO:0000049">
    <property type="term" value="F:tRNA binding"/>
    <property type="evidence" value="ECO:0007669"/>
    <property type="project" value="InterPro"/>
</dbReference>
<evidence type="ECO:0000256" key="9">
    <source>
        <dbReference type="ARBA" id="ARBA00022692"/>
    </source>
</evidence>
<dbReference type="Gene3D" id="1.20.1070.10">
    <property type="entry name" value="Rhodopsin 7-helix transmembrane proteins"/>
    <property type="match status" value="1"/>
</dbReference>
<keyword evidence="15" id="KW-0157">Chromophore</keyword>
<dbReference type="Pfam" id="PF08264">
    <property type="entry name" value="Anticodon_1"/>
    <property type="match status" value="1"/>
</dbReference>
<name>A0A135LS53_PENPA</name>
<keyword evidence="6" id="KW-0675">Receptor</keyword>
<feature type="transmembrane region" description="Helical" evidence="23">
    <location>
        <begin position="1019"/>
        <end position="1040"/>
    </location>
</feature>
<dbReference type="SUPFAM" id="SSF47323">
    <property type="entry name" value="Anticodon-binding domain of a subclass of class I aminoacyl-tRNA synthetases"/>
    <property type="match status" value="1"/>
</dbReference>
<evidence type="ECO:0000256" key="13">
    <source>
        <dbReference type="ARBA" id="ARBA00022925"/>
    </source>
</evidence>
<evidence type="ECO:0000256" key="2">
    <source>
        <dbReference type="ARBA" id="ARBA00004173"/>
    </source>
</evidence>
<feature type="domain" description="Aminoacyl-tRNA synthetase class Ia" evidence="24">
    <location>
        <begin position="41"/>
        <end position="695"/>
    </location>
</feature>
<evidence type="ECO:0000256" key="10">
    <source>
        <dbReference type="ARBA" id="ARBA00022741"/>
    </source>
</evidence>
<dbReference type="GO" id="GO:0002161">
    <property type="term" value="F:aminoacyl-tRNA deacylase activity"/>
    <property type="evidence" value="ECO:0007669"/>
    <property type="project" value="InterPro"/>
</dbReference>
<dbReference type="GO" id="GO:0005524">
    <property type="term" value="F:ATP binding"/>
    <property type="evidence" value="ECO:0007669"/>
    <property type="project" value="UniProtKB-KW"/>
</dbReference>
<comment type="similarity">
    <text evidence="3 21">Belongs to the class-I aminoacyl-tRNA synthetase family.</text>
</comment>
<evidence type="ECO:0000256" key="22">
    <source>
        <dbReference type="SAM" id="MobiDB-lite"/>
    </source>
</evidence>
<keyword evidence="17 21" id="KW-0030">Aminoacyl-tRNA synthetase</keyword>
<evidence type="ECO:0000259" key="24">
    <source>
        <dbReference type="Pfam" id="PF00133"/>
    </source>
</evidence>
<dbReference type="InterPro" id="IPR001425">
    <property type="entry name" value="Arc/bac/fun_rhodopsins"/>
</dbReference>
<dbReference type="SMART" id="SM01021">
    <property type="entry name" value="Bac_rhodopsin"/>
    <property type="match status" value="1"/>
</dbReference>
<evidence type="ECO:0000256" key="23">
    <source>
        <dbReference type="SAM" id="Phobius"/>
    </source>
</evidence>
<dbReference type="Proteomes" id="UP000070168">
    <property type="component" value="Unassembled WGS sequence"/>
</dbReference>
<dbReference type="STRING" id="5078.A0A135LS53"/>
<keyword evidence="10 21" id="KW-0547">Nucleotide-binding</keyword>
<comment type="similarity">
    <text evidence="4">Belongs to the archaeal/bacterial/fungal opsin family.</text>
</comment>
<organism evidence="26 27">
    <name type="scientific">Penicillium patulum</name>
    <name type="common">Penicillium griseofulvum</name>
    <dbReference type="NCBI Taxonomy" id="5078"/>
    <lineage>
        <taxon>Eukaryota</taxon>
        <taxon>Fungi</taxon>
        <taxon>Dikarya</taxon>
        <taxon>Ascomycota</taxon>
        <taxon>Pezizomycotina</taxon>
        <taxon>Eurotiomycetes</taxon>
        <taxon>Eurotiomycetidae</taxon>
        <taxon>Eurotiales</taxon>
        <taxon>Aspergillaceae</taxon>
        <taxon>Penicillium</taxon>
    </lineage>
</organism>
<feature type="region of interest" description="Disordered" evidence="22">
    <location>
        <begin position="652"/>
        <end position="672"/>
    </location>
</feature>
<feature type="transmembrane region" description="Helical" evidence="23">
    <location>
        <begin position="1153"/>
        <end position="1172"/>
    </location>
</feature>
<feature type="transmembrane region" description="Helical" evidence="23">
    <location>
        <begin position="1126"/>
        <end position="1146"/>
    </location>
</feature>
<proteinExistence type="inferred from homology"/>
<dbReference type="PANTHER" id="PTHR42765">
    <property type="entry name" value="SOLEUCYL-TRNA SYNTHETASE"/>
    <property type="match status" value="1"/>
</dbReference>
<dbReference type="Pfam" id="PF00133">
    <property type="entry name" value="tRNA-synt_1"/>
    <property type="match status" value="1"/>
</dbReference>
<keyword evidence="13" id="KW-0681">Retinal protein</keyword>
<dbReference type="CDD" id="cd07960">
    <property type="entry name" value="Anticodon_Ia_Ile_BEm"/>
    <property type="match status" value="1"/>
</dbReference>
<dbReference type="OrthoDB" id="10264412at2759"/>
<evidence type="ECO:0000256" key="20">
    <source>
        <dbReference type="ARBA" id="ARBA00068280"/>
    </source>
</evidence>
<evidence type="ECO:0000256" key="7">
    <source>
        <dbReference type="ARBA" id="ARBA00022598"/>
    </source>
</evidence>
<dbReference type="InterPro" id="IPR033708">
    <property type="entry name" value="Anticodon_Ile_BEm"/>
</dbReference>
<dbReference type="GeneID" id="63712199"/>
<dbReference type="CDD" id="cd15028">
    <property type="entry name" value="7tm_Opsin-1_euk"/>
    <property type="match status" value="1"/>
</dbReference>
<dbReference type="GO" id="GO:0016020">
    <property type="term" value="C:membrane"/>
    <property type="evidence" value="ECO:0007669"/>
    <property type="project" value="UniProtKB-SubCell"/>
</dbReference>
<dbReference type="Gene3D" id="3.40.50.620">
    <property type="entry name" value="HUPs"/>
    <property type="match status" value="2"/>
</dbReference>
<dbReference type="PANTHER" id="PTHR42765:SF1">
    <property type="entry name" value="ISOLEUCINE--TRNA LIGASE, MITOCHONDRIAL"/>
    <property type="match status" value="1"/>
</dbReference>
<dbReference type="InterPro" id="IPR009008">
    <property type="entry name" value="Val/Leu/Ile-tRNA-synth_edit"/>
</dbReference>
<dbReference type="InterPro" id="IPR009080">
    <property type="entry name" value="tRNAsynth_Ia_anticodon-bd"/>
</dbReference>
<evidence type="ECO:0000256" key="19">
    <source>
        <dbReference type="ARBA" id="ARBA00048359"/>
    </source>
</evidence>
<gene>
    <name evidence="26" type="ORF">PGRI_091860</name>
</gene>
<dbReference type="GO" id="GO:0009881">
    <property type="term" value="F:photoreceptor activity"/>
    <property type="evidence" value="ECO:0007669"/>
    <property type="project" value="UniProtKB-KW"/>
</dbReference>
<dbReference type="InterPro" id="IPR002300">
    <property type="entry name" value="aa-tRNA-synth_Ia"/>
</dbReference>
<keyword evidence="6" id="KW-0600">Photoreceptor protein</keyword>
<evidence type="ECO:0000256" key="11">
    <source>
        <dbReference type="ARBA" id="ARBA00022840"/>
    </source>
</evidence>
<dbReference type="InterPro" id="IPR001412">
    <property type="entry name" value="aa-tRNA-synth_I_CS"/>
</dbReference>
<dbReference type="Gene3D" id="1.10.730.20">
    <property type="match status" value="1"/>
</dbReference>
<evidence type="ECO:0000256" key="21">
    <source>
        <dbReference type="RuleBase" id="RU363035"/>
    </source>
</evidence>
<keyword evidence="12 21" id="KW-0648">Protein biosynthesis</keyword>
<keyword evidence="7 21" id="KW-0436">Ligase</keyword>
<dbReference type="Gene3D" id="1.10.10.830">
    <property type="entry name" value="Ile-tRNA synthetase CP2 domain-like"/>
    <property type="match status" value="1"/>
</dbReference>
<dbReference type="GO" id="GO:0004822">
    <property type="term" value="F:isoleucine-tRNA ligase activity"/>
    <property type="evidence" value="ECO:0007669"/>
    <property type="project" value="UniProtKB-EC"/>
</dbReference>
<evidence type="ECO:0000313" key="26">
    <source>
        <dbReference type="EMBL" id="KXG51793.1"/>
    </source>
</evidence>
<dbReference type="InterPro" id="IPR050081">
    <property type="entry name" value="Ile-tRNA_ligase"/>
</dbReference>
<evidence type="ECO:0000256" key="14">
    <source>
        <dbReference type="ARBA" id="ARBA00022989"/>
    </source>
</evidence>
<dbReference type="OMA" id="HCWRCKT"/>
<feature type="domain" description="Methionyl/Valyl/Leucyl/Isoleucyl-tRNA synthetase anticodon-binding" evidence="25">
    <location>
        <begin position="740"/>
        <end position="894"/>
    </location>
</feature>
<evidence type="ECO:0000313" key="27">
    <source>
        <dbReference type="Proteomes" id="UP000070168"/>
    </source>
</evidence>
<reference evidence="26 27" key="1">
    <citation type="journal article" date="2016" name="BMC Genomics">
        <title>Genome sequencing and secondary metabolism of the postharvest pathogen Penicillium griseofulvum.</title>
        <authorList>
            <person name="Banani H."/>
            <person name="Marcet-Houben M."/>
            <person name="Ballester A.R."/>
            <person name="Abbruscato P."/>
            <person name="Gonzalez-Candelas L."/>
            <person name="Gabaldon T."/>
            <person name="Spadaro D."/>
        </authorList>
    </citation>
    <scope>NUCLEOTIDE SEQUENCE [LARGE SCALE GENOMIC DNA]</scope>
    <source>
        <strain evidence="26 27">PG3</strain>
    </source>
</reference>
<dbReference type="PROSITE" id="PS00178">
    <property type="entry name" value="AA_TRNA_LIGASE_I"/>
    <property type="match status" value="1"/>
</dbReference>
<feature type="transmembrane region" description="Helical" evidence="23">
    <location>
        <begin position="956"/>
        <end position="974"/>
    </location>
</feature>
<keyword evidence="27" id="KW-1185">Reference proteome</keyword>
<dbReference type="AlphaFoldDB" id="A0A135LS53"/>
<dbReference type="SUPFAM" id="SSF50677">
    <property type="entry name" value="ValRS/IleRS/LeuRS editing domain"/>
    <property type="match status" value="1"/>
</dbReference>
<sequence length="1276" mass="143181">MPELARSIPRSWTSTLKLPKSSFPPRVSPVDWTKYLKRCTDDLYAWQRRERPAEQPFVLHDGPPYANGDLHVGHALNKILKDIICRVQLGRGKRVRYVPGWDCHGLPIELKALQGLRDEDIASGPVSAAVIRTTARKLARHTVKEQMKGFRSFAVMADWENHWKTMDKQFEMRQLGIFREMVDRGLIYRKFKPVYWSPSTGTALAEAELEYKEDHISTAALVKFPLVDIPSHLSKNPLLHGKDLSAVIWTTTPWTLPANAAIAVSESLEYAIVLSEKHGYLLIAQSRFEYLQNMLKEELSVIVPSILGSELAEQTTYRPLFKGPEARPQPIFAADFVTADSGSGMVHCAPGHGMDDYEACLARGIPVFAPVNDEGKFTDKAMPLDPTRLAGKPVLGEGNTAVLEWVESCDQLLAQHKYEHKYPYDWRSKLPIIVRATEQWFADVADIRSSALRALEDVRFVPETGKQRLENFVKNRSEWCISRQRAWGVPIPAIYHRSTGEAVLTKDSVSHIMAMIEERGIDAWWTDSADDAAWIPPSLRDEAGAGYRRGTDTMDVWFDSGTSWAEIDIPIEGRSHPADVYLEGTDQHRGWFQSGLLTYISHQLGSSQFPTPRAPFKNLITHGFTLDEHGRKMSKSIGNVLYPQTIMDGTLLPPLKPRKGKGKKQPESQEPMYDALGPDALRMWAASSDYTRDVVIGKQVLQTVNTSLHKFRVTFKLLLGALADFRPENVVPYGELQLVDRIALKHLSDMVLTSQKACANFEFYKAVNTMNRWANLEFSAFYMEAIKDRLYTLGEDSTSRRAAQTTLFYIYNYLQEVLAPITPVLVEETWEHTPESIRTQSEHPLQRIISAPAPEWQDLALDTSYQELTVVHSAIKNLQEQARSKKQLGSSLQSFVHIVLPNNSGLFQQYLSELPDLFVVSSITLSSHSEALPTDIQDADWQYEETFELDGQSGKVLLFDLLLILLFHLLFIFLKFSMIQSFDFTPTAPATTSSVAPIPTVIPGSEVYQELHDVGKRTLWVVTVLMGISSLVFYTLAARAPLPKRIFHILTSLITTISFIIYLALSTGQGITTKHASIHEPHKHVPDTHTDYIRQVLWLRFVNWALTTPLLFINFALLSGLPGANLLIGIVAHLIMLTTALFGIFAGHGRERWVWLTLSCISYLVVIHHVGFHAQRAAKSKDAQIRRFFGSISGSAIAMLALFPIALAAGSLALKLSVDTETVLFAIQDVFTQGVLGYWLLLAHDSTSGIALYMEGFWSHGVGNEGAIRIADEEGA</sequence>
<comment type="caution">
    <text evidence="26">The sequence shown here is derived from an EMBL/GenBank/DDBJ whole genome shotgun (WGS) entry which is preliminary data.</text>
</comment>
<evidence type="ECO:0000256" key="3">
    <source>
        <dbReference type="ARBA" id="ARBA00005594"/>
    </source>
</evidence>
<dbReference type="InterPro" id="IPR002301">
    <property type="entry name" value="Ile-tRNA-ligase"/>
</dbReference>
<dbReference type="GO" id="GO:0032543">
    <property type="term" value="P:mitochondrial translation"/>
    <property type="evidence" value="ECO:0007669"/>
    <property type="project" value="TreeGrafter"/>
</dbReference>
<feature type="transmembrane region" description="Helical" evidence="23">
    <location>
        <begin position="1101"/>
        <end position="1120"/>
    </location>
</feature>
<evidence type="ECO:0000256" key="4">
    <source>
        <dbReference type="ARBA" id="ARBA00008130"/>
    </source>
</evidence>
<feature type="transmembrane region" description="Helical" evidence="23">
    <location>
        <begin position="1192"/>
        <end position="1214"/>
    </location>
</feature>
<dbReference type="GO" id="GO:0006428">
    <property type="term" value="P:isoleucyl-tRNA aminoacylation"/>
    <property type="evidence" value="ECO:0007669"/>
    <property type="project" value="InterPro"/>
</dbReference>
<evidence type="ECO:0000259" key="25">
    <source>
        <dbReference type="Pfam" id="PF08264"/>
    </source>
</evidence>
<evidence type="ECO:0000256" key="1">
    <source>
        <dbReference type="ARBA" id="ARBA00004141"/>
    </source>
</evidence>
<feature type="transmembrane region" description="Helical" evidence="23">
    <location>
        <begin position="1046"/>
        <end position="1065"/>
    </location>
</feature>
<dbReference type="InterPro" id="IPR013155">
    <property type="entry name" value="M/V/L/I-tRNA-synth_anticd-bd"/>
</dbReference>
<protein>
    <recommendedName>
        <fullName evidence="20">Isoleucine--tRNA ligase, mitochondrial</fullName>
        <ecNumber evidence="5">6.1.1.5</ecNumber>
    </recommendedName>
    <alternativeName>
        <fullName evidence="18">Isoleucyl-tRNA synthetase</fullName>
    </alternativeName>
</protein>
<dbReference type="FunFam" id="1.20.1070.10:FF:000160">
    <property type="entry name" value="Related to Opsin-1"/>
    <property type="match status" value="1"/>
</dbReference>
<dbReference type="EC" id="6.1.1.5" evidence="5"/>
<keyword evidence="11 21" id="KW-0067">ATP-binding</keyword>
<keyword evidence="16 23" id="KW-0472">Membrane</keyword>
<dbReference type="FunFam" id="3.40.50.620:FF:000111">
    <property type="entry name" value="Mitochondrial isoleucyl-tRNA synthetase"/>
    <property type="match status" value="1"/>
</dbReference>
<comment type="catalytic activity">
    <reaction evidence="19">
        <text>tRNA(Ile) + L-isoleucine + ATP = L-isoleucyl-tRNA(Ile) + AMP + diphosphate</text>
        <dbReference type="Rhea" id="RHEA:11060"/>
        <dbReference type="Rhea" id="RHEA-COMP:9666"/>
        <dbReference type="Rhea" id="RHEA-COMP:9695"/>
        <dbReference type="ChEBI" id="CHEBI:30616"/>
        <dbReference type="ChEBI" id="CHEBI:33019"/>
        <dbReference type="ChEBI" id="CHEBI:58045"/>
        <dbReference type="ChEBI" id="CHEBI:78442"/>
        <dbReference type="ChEBI" id="CHEBI:78528"/>
        <dbReference type="ChEBI" id="CHEBI:456215"/>
        <dbReference type="EC" id="6.1.1.5"/>
    </reaction>
</comment>
<dbReference type="PRINTS" id="PR00984">
    <property type="entry name" value="TRNASYNTHILE"/>
</dbReference>
<keyword evidence="9 23" id="KW-0812">Transmembrane</keyword>